<protein>
    <submittedName>
        <fullName evidence="1">Uncharacterized protein</fullName>
    </submittedName>
</protein>
<name>A0A0B0PAV4_GOSAR</name>
<gene>
    <name evidence="1" type="ORF">F383_29877</name>
</gene>
<accession>A0A0B0PAV4</accession>
<evidence type="ECO:0000313" key="1">
    <source>
        <dbReference type="EMBL" id="KHG23893.1"/>
    </source>
</evidence>
<dbReference type="AlphaFoldDB" id="A0A0B0PAV4"/>
<dbReference type="EMBL" id="KN426713">
    <property type="protein sequence ID" value="KHG23893.1"/>
    <property type="molecule type" value="Genomic_DNA"/>
</dbReference>
<evidence type="ECO:0000313" key="2">
    <source>
        <dbReference type="Proteomes" id="UP000032142"/>
    </source>
</evidence>
<sequence>MDTNTRARCVESEFAYGRVTW</sequence>
<proteinExistence type="predicted"/>
<keyword evidence="2" id="KW-1185">Reference proteome</keyword>
<organism evidence="1 2">
    <name type="scientific">Gossypium arboreum</name>
    <name type="common">Tree cotton</name>
    <name type="synonym">Gossypium nanking</name>
    <dbReference type="NCBI Taxonomy" id="29729"/>
    <lineage>
        <taxon>Eukaryota</taxon>
        <taxon>Viridiplantae</taxon>
        <taxon>Streptophyta</taxon>
        <taxon>Embryophyta</taxon>
        <taxon>Tracheophyta</taxon>
        <taxon>Spermatophyta</taxon>
        <taxon>Magnoliopsida</taxon>
        <taxon>eudicotyledons</taxon>
        <taxon>Gunneridae</taxon>
        <taxon>Pentapetalae</taxon>
        <taxon>rosids</taxon>
        <taxon>malvids</taxon>
        <taxon>Malvales</taxon>
        <taxon>Malvaceae</taxon>
        <taxon>Malvoideae</taxon>
        <taxon>Gossypium</taxon>
    </lineage>
</organism>
<reference evidence="2" key="1">
    <citation type="submission" date="2014-09" db="EMBL/GenBank/DDBJ databases">
        <authorList>
            <person name="Mudge J."/>
            <person name="Ramaraj T."/>
            <person name="Lindquist I.E."/>
            <person name="Bharti A.K."/>
            <person name="Sundararajan A."/>
            <person name="Cameron C.T."/>
            <person name="Woodward J.E."/>
            <person name="May G.D."/>
            <person name="Brubaker C."/>
            <person name="Broadhvest J."/>
            <person name="Wilkins T.A."/>
        </authorList>
    </citation>
    <scope>NUCLEOTIDE SEQUENCE</scope>
    <source>
        <strain evidence="2">cv. AKA8401</strain>
    </source>
</reference>
<dbReference type="Proteomes" id="UP000032142">
    <property type="component" value="Unassembled WGS sequence"/>
</dbReference>